<organism evidence="4 5">
    <name type="scientific">Tritonibacter scottomollicae</name>
    <name type="common">Epibacterium scottomollicae</name>
    <dbReference type="NCBI Taxonomy" id="483013"/>
    <lineage>
        <taxon>Bacteria</taxon>
        <taxon>Pseudomonadati</taxon>
        <taxon>Pseudomonadota</taxon>
        <taxon>Alphaproteobacteria</taxon>
        <taxon>Rhodobacterales</taxon>
        <taxon>Paracoccaceae</taxon>
        <taxon>Tritonibacter</taxon>
    </lineage>
</organism>
<dbReference type="InterPro" id="IPR050300">
    <property type="entry name" value="GDXG_lipolytic_enzyme"/>
</dbReference>
<evidence type="ECO:0000313" key="5">
    <source>
        <dbReference type="Proteomes" id="UP000237718"/>
    </source>
</evidence>
<evidence type="ECO:0000256" key="2">
    <source>
        <dbReference type="ARBA" id="ARBA00022801"/>
    </source>
</evidence>
<dbReference type="InterPro" id="IPR013094">
    <property type="entry name" value="AB_hydrolase_3"/>
</dbReference>
<comment type="similarity">
    <text evidence="1">Belongs to the 'GDXG' lipolytic enzyme family.</text>
</comment>
<reference evidence="4 5" key="1">
    <citation type="submission" date="2018-03" db="EMBL/GenBank/DDBJ databases">
        <title>Genomic Encyclopedia of Archaeal and Bacterial Type Strains, Phase II (KMG-II): from individual species to whole genera.</title>
        <authorList>
            <person name="Goeker M."/>
        </authorList>
    </citation>
    <scope>NUCLEOTIDE SEQUENCE [LARGE SCALE GENOMIC DNA]</scope>
    <source>
        <strain evidence="4 5">DSM 25328</strain>
    </source>
</reference>
<evidence type="ECO:0000259" key="3">
    <source>
        <dbReference type="Pfam" id="PF07859"/>
    </source>
</evidence>
<dbReference type="Pfam" id="PF07859">
    <property type="entry name" value="Abhydrolase_3"/>
    <property type="match status" value="1"/>
</dbReference>
<accession>A0A2T1AG40</accession>
<protein>
    <submittedName>
        <fullName evidence="4">Acetyl esterase/lipase</fullName>
    </submittedName>
</protein>
<dbReference type="RefSeq" id="WP_106163801.1">
    <property type="nucleotide sequence ID" value="NZ_PVUF01000006.1"/>
</dbReference>
<dbReference type="SUPFAM" id="SSF53474">
    <property type="entry name" value="alpha/beta-Hydrolases"/>
    <property type="match status" value="1"/>
</dbReference>
<dbReference type="GO" id="GO:0004806">
    <property type="term" value="F:triacylglycerol lipase activity"/>
    <property type="evidence" value="ECO:0007669"/>
    <property type="project" value="TreeGrafter"/>
</dbReference>
<evidence type="ECO:0000256" key="1">
    <source>
        <dbReference type="ARBA" id="ARBA00010515"/>
    </source>
</evidence>
<keyword evidence="2" id="KW-0378">Hydrolase</keyword>
<dbReference type="Proteomes" id="UP000237718">
    <property type="component" value="Unassembled WGS sequence"/>
</dbReference>
<dbReference type="InterPro" id="IPR029058">
    <property type="entry name" value="AB_hydrolase_fold"/>
</dbReference>
<comment type="caution">
    <text evidence="4">The sequence shown here is derived from an EMBL/GenBank/DDBJ whole genome shotgun (WGS) entry which is preliminary data.</text>
</comment>
<feature type="domain" description="Alpha/beta hydrolase fold-3" evidence="3">
    <location>
        <begin position="70"/>
        <end position="271"/>
    </location>
</feature>
<sequence length="295" mass="32237">MSWQLAVLLRGLRHVGRPRLQHVKEPIEARIGFERLARIGCRPPPYLCHVHDSAGFDRIHVGRPARGKIILFLHGGGYIAGSPNSYAAMLGRLSLLSGLEICAPDYRLAPEHQFPAAYEDACAAWDHLVSMGYAPSDIVIGGDSAGGGLAIALLSHLCRAGTPPAGLFAMSPWCDLSLTGESLTRNANADPFLPAERIRELVGYVLPEGEDAEDPRLSPLFADFPDCPPVLLHYGQTEILLDDCRRMAARLRAHGADVTETVHPSAPHVWHLFDGWIPEARRSLCDISYFARACL</sequence>
<evidence type="ECO:0000313" key="4">
    <source>
        <dbReference type="EMBL" id="PRZ47531.1"/>
    </source>
</evidence>
<dbReference type="AlphaFoldDB" id="A0A2T1AG40"/>
<proteinExistence type="inferred from homology"/>
<dbReference type="Gene3D" id="3.40.50.1820">
    <property type="entry name" value="alpha/beta hydrolase"/>
    <property type="match status" value="1"/>
</dbReference>
<dbReference type="EMBL" id="PVUF01000006">
    <property type="protein sequence ID" value="PRZ47531.1"/>
    <property type="molecule type" value="Genomic_DNA"/>
</dbReference>
<dbReference type="PANTHER" id="PTHR48081">
    <property type="entry name" value="AB HYDROLASE SUPERFAMILY PROTEIN C4A8.06C"/>
    <property type="match status" value="1"/>
</dbReference>
<dbReference type="OrthoDB" id="9806180at2"/>
<name>A0A2T1AG40_TRISK</name>
<dbReference type="PANTHER" id="PTHR48081:SF30">
    <property type="entry name" value="ACETYL-HYDROLASE LIPR-RELATED"/>
    <property type="match status" value="1"/>
</dbReference>
<gene>
    <name evidence="4" type="ORF">CLV89_10663</name>
</gene>